<proteinExistence type="predicted"/>
<reference evidence="2" key="1">
    <citation type="journal article" date="2020" name="mSystems">
        <title>Genome- and Community-Level Interaction Insights into Carbon Utilization and Element Cycling Functions of Hydrothermarchaeota in Hydrothermal Sediment.</title>
        <authorList>
            <person name="Zhou Z."/>
            <person name="Liu Y."/>
            <person name="Xu W."/>
            <person name="Pan J."/>
            <person name="Luo Z.H."/>
            <person name="Li M."/>
        </authorList>
    </citation>
    <scope>NUCLEOTIDE SEQUENCE [LARGE SCALE GENOMIC DNA]</scope>
    <source>
        <strain evidence="2">HyVt-456</strain>
    </source>
</reference>
<dbReference type="Proteomes" id="UP000886005">
    <property type="component" value="Unassembled WGS sequence"/>
</dbReference>
<feature type="domain" description="GIY-YIG" evidence="1">
    <location>
        <begin position="1"/>
        <end position="41"/>
    </location>
</feature>
<dbReference type="PROSITE" id="PS50164">
    <property type="entry name" value="GIY_YIG"/>
    <property type="match status" value="1"/>
</dbReference>
<evidence type="ECO:0000259" key="1">
    <source>
        <dbReference type="PROSITE" id="PS50164"/>
    </source>
</evidence>
<name>A0A7V1LPR0_CALAY</name>
<protein>
    <submittedName>
        <fullName evidence="2">GIY-YIG nuclease family protein</fullName>
    </submittedName>
</protein>
<dbReference type="AlphaFoldDB" id="A0A7V1LPR0"/>
<accession>A0A7V1LPR0</accession>
<evidence type="ECO:0000313" key="2">
    <source>
        <dbReference type="EMBL" id="HED11840.1"/>
    </source>
</evidence>
<comment type="caution">
    <text evidence="2">The sequence shown here is derived from an EMBL/GenBank/DDBJ whole genome shotgun (WGS) entry which is preliminary data.</text>
</comment>
<gene>
    <name evidence="2" type="ORF">ENJ10_14200</name>
</gene>
<dbReference type="Gene3D" id="3.40.1440.10">
    <property type="entry name" value="GIY-YIG endonuclease"/>
    <property type="match status" value="1"/>
</dbReference>
<dbReference type="EMBL" id="DRLD01000403">
    <property type="protein sequence ID" value="HED11840.1"/>
    <property type="molecule type" value="Genomic_DNA"/>
</dbReference>
<organism evidence="2">
    <name type="scientific">Caldithrix abyssi</name>
    <dbReference type="NCBI Taxonomy" id="187145"/>
    <lineage>
        <taxon>Bacteria</taxon>
        <taxon>Pseudomonadati</taxon>
        <taxon>Calditrichota</taxon>
        <taxon>Calditrichia</taxon>
        <taxon>Calditrichales</taxon>
        <taxon>Calditrichaceae</taxon>
        <taxon>Caldithrix</taxon>
    </lineage>
</organism>
<sequence>MCYTVYVLVSERDHRRYIGCTRDLSRRLEEHNRGLVKSTRH</sequence>
<dbReference type="InterPro" id="IPR000305">
    <property type="entry name" value="GIY-YIG_endonuc"/>
</dbReference>
<feature type="non-terminal residue" evidence="2">
    <location>
        <position position="41"/>
    </location>
</feature>
<dbReference type="InterPro" id="IPR035901">
    <property type="entry name" value="GIY-YIG_endonuc_sf"/>
</dbReference>
<dbReference type="SUPFAM" id="SSF82771">
    <property type="entry name" value="GIY-YIG endonuclease"/>
    <property type="match status" value="1"/>
</dbReference>
<dbReference type="Pfam" id="PF01541">
    <property type="entry name" value="GIY-YIG"/>
    <property type="match status" value="1"/>
</dbReference>